<keyword evidence="2" id="KW-0863">Zinc-finger</keyword>
<accession>A0A2J6QEA7</accession>
<sequence>MTPRQTQRKTQRPKWSMFPLMHDNVSRLLNANGLHFTFHNLDDDVSCIQTYDTSIMGRFSCHNQRCRSGGWTSMKIAITIRMYEGKQYNARVYYQRCKACNLLSKPILDDSYAERVAYRLKKWCGVELEPPEFSGQSKGPHEKDFCEGCKAGHCSEGRRIDKLVNVPRREEGVFQGVEVSWE</sequence>
<name>A0A2J6QEA7_9HELO</name>
<keyword evidence="1" id="KW-0479">Metal-binding</keyword>
<dbReference type="STRING" id="1745343.A0A2J6QEA7"/>
<evidence type="ECO:0000259" key="4">
    <source>
        <dbReference type="SMART" id="SM01328"/>
    </source>
</evidence>
<keyword evidence="3" id="KW-0862">Zinc</keyword>
<dbReference type="GO" id="GO:0008270">
    <property type="term" value="F:zinc ion binding"/>
    <property type="evidence" value="ECO:0007669"/>
    <property type="project" value="UniProtKB-KW"/>
</dbReference>
<dbReference type="Pfam" id="PF13695">
    <property type="entry name" value="Zn_ribbon_3CxxC"/>
    <property type="match status" value="1"/>
</dbReference>
<evidence type="ECO:0000256" key="2">
    <source>
        <dbReference type="ARBA" id="ARBA00022771"/>
    </source>
</evidence>
<protein>
    <recommendedName>
        <fullName evidence="4">3CxxC-type domain-containing protein</fullName>
    </recommendedName>
</protein>
<dbReference type="OrthoDB" id="8121437at2759"/>
<dbReference type="EMBL" id="KZ613472">
    <property type="protein sequence ID" value="PMD24601.1"/>
    <property type="molecule type" value="Genomic_DNA"/>
</dbReference>
<dbReference type="AlphaFoldDB" id="A0A2J6QEA7"/>
<feature type="domain" description="3CxxC-type" evidence="4">
    <location>
        <begin position="54"/>
        <end position="152"/>
    </location>
</feature>
<proteinExistence type="predicted"/>
<reference evidence="5 6" key="1">
    <citation type="submission" date="2016-05" db="EMBL/GenBank/DDBJ databases">
        <title>A degradative enzymes factory behind the ericoid mycorrhizal symbiosis.</title>
        <authorList>
            <consortium name="DOE Joint Genome Institute"/>
            <person name="Martino E."/>
            <person name="Morin E."/>
            <person name="Grelet G."/>
            <person name="Kuo A."/>
            <person name="Kohler A."/>
            <person name="Daghino S."/>
            <person name="Barry K."/>
            <person name="Choi C."/>
            <person name="Cichocki N."/>
            <person name="Clum A."/>
            <person name="Copeland A."/>
            <person name="Hainaut M."/>
            <person name="Haridas S."/>
            <person name="Labutti K."/>
            <person name="Lindquist E."/>
            <person name="Lipzen A."/>
            <person name="Khouja H.-R."/>
            <person name="Murat C."/>
            <person name="Ohm R."/>
            <person name="Olson A."/>
            <person name="Spatafora J."/>
            <person name="Veneault-Fourrey C."/>
            <person name="Henrissat B."/>
            <person name="Grigoriev I."/>
            <person name="Martin F."/>
            <person name="Perotto S."/>
        </authorList>
    </citation>
    <scope>NUCLEOTIDE SEQUENCE [LARGE SCALE GENOMIC DNA]</scope>
    <source>
        <strain evidence="5 6">UAMH 7357</strain>
    </source>
</reference>
<dbReference type="InterPro" id="IPR027377">
    <property type="entry name" value="ZAR1/RTP1-5-like_Znf-3CxxC"/>
</dbReference>
<keyword evidence="6" id="KW-1185">Reference proteome</keyword>
<dbReference type="SMART" id="SM01328">
    <property type="entry name" value="zf-3CxxC"/>
    <property type="match status" value="1"/>
</dbReference>
<evidence type="ECO:0000313" key="5">
    <source>
        <dbReference type="EMBL" id="PMD24601.1"/>
    </source>
</evidence>
<evidence type="ECO:0000256" key="3">
    <source>
        <dbReference type="ARBA" id="ARBA00022833"/>
    </source>
</evidence>
<evidence type="ECO:0000313" key="6">
    <source>
        <dbReference type="Proteomes" id="UP000235672"/>
    </source>
</evidence>
<evidence type="ECO:0000256" key="1">
    <source>
        <dbReference type="ARBA" id="ARBA00022723"/>
    </source>
</evidence>
<organism evidence="5 6">
    <name type="scientific">Hyaloscypha hepaticicola</name>
    <dbReference type="NCBI Taxonomy" id="2082293"/>
    <lineage>
        <taxon>Eukaryota</taxon>
        <taxon>Fungi</taxon>
        <taxon>Dikarya</taxon>
        <taxon>Ascomycota</taxon>
        <taxon>Pezizomycotina</taxon>
        <taxon>Leotiomycetes</taxon>
        <taxon>Helotiales</taxon>
        <taxon>Hyaloscyphaceae</taxon>
        <taxon>Hyaloscypha</taxon>
    </lineage>
</organism>
<gene>
    <name evidence="5" type="ORF">NA56DRAFT_669106</name>
</gene>
<dbReference type="Proteomes" id="UP000235672">
    <property type="component" value="Unassembled WGS sequence"/>
</dbReference>